<organism evidence="2 3">
    <name type="scientific">Ensete ventricosum</name>
    <name type="common">Abyssinian banana</name>
    <name type="synonym">Musa ensete</name>
    <dbReference type="NCBI Taxonomy" id="4639"/>
    <lineage>
        <taxon>Eukaryota</taxon>
        <taxon>Viridiplantae</taxon>
        <taxon>Streptophyta</taxon>
        <taxon>Embryophyta</taxon>
        <taxon>Tracheophyta</taxon>
        <taxon>Spermatophyta</taxon>
        <taxon>Magnoliopsida</taxon>
        <taxon>Liliopsida</taxon>
        <taxon>Zingiberales</taxon>
        <taxon>Musaceae</taxon>
        <taxon>Ensete</taxon>
    </lineage>
</organism>
<feature type="compositionally biased region" description="Basic and acidic residues" evidence="1">
    <location>
        <begin position="201"/>
        <end position="214"/>
    </location>
</feature>
<proteinExistence type="predicted"/>
<feature type="compositionally biased region" description="Acidic residues" evidence="1">
    <location>
        <begin position="51"/>
        <end position="63"/>
    </location>
</feature>
<keyword evidence="3" id="KW-1185">Reference proteome</keyword>
<dbReference type="Pfam" id="PF07816">
    <property type="entry name" value="DUF1645"/>
    <property type="match status" value="1"/>
</dbReference>
<dbReference type="AlphaFoldDB" id="A0AAV8QU14"/>
<reference evidence="2 3" key="1">
    <citation type="submission" date="2022-12" db="EMBL/GenBank/DDBJ databases">
        <title>Chromosome-scale assembly of the Ensete ventricosum genome.</title>
        <authorList>
            <person name="Dussert Y."/>
            <person name="Stocks J."/>
            <person name="Wendawek A."/>
            <person name="Woldeyes F."/>
            <person name="Nichols R.A."/>
            <person name="Borrell J.S."/>
        </authorList>
    </citation>
    <scope>NUCLEOTIDE SEQUENCE [LARGE SCALE GENOMIC DNA]</scope>
    <source>
        <strain evidence="3">cv. Maze</strain>
        <tissue evidence="2">Seeds</tissue>
    </source>
</reference>
<feature type="compositionally biased region" description="Basic and acidic residues" evidence="1">
    <location>
        <begin position="168"/>
        <end position="185"/>
    </location>
</feature>
<accession>A0AAV8QU14</accession>
<sequence>MRCRTFGSDRCVVSTAHGNSPRSIPAIHFDSPKTISAAAPRPPEPPRRDDDGSEEEWEDDEDECEFALVLTDPENGEEKTTADEIFSDGRIRTLYPADGRAYRERVRRMSGKDQQRVSSLDSTSSSEVNELERVAPGTYCAWEPRKPKAPPQGRCKKSSSTGSLRPWRIRDLVKRRSQSDGKEKFVFLSAEQKRGCSPRNPRRDSAEAGTIKDDDSGEEEEGKEEGGKPRRRGRVGYRNRPLGVLWQRQQAGGETRRQAALIAVQANIVEEN</sequence>
<evidence type="ECO:0000313" key="2">
    <source>
        <dbReference type="EMBL" id="KAJ8485852.1"/>
    </source>
</evidence>
<dbReference type="EMBL" id="JAQQAF010000005">
    <property type="protein sequence ID" value="KAJ8485852.1"/>
    <property type="molecule type" value="Genomic_DNA"/>
</dbReference>
<feature type="region of interest" description="Disordered" evidence="1">
    <location>
        <begin position="14"/>
        <end position="63"/>
    </location>
</feature>
<comment type="caution">
    <text evidence="2">The sequence shown here is derived from an EMBL/GenBank/DDBJ whole genome shotgun (WGS) entry which is preliminary data.</text>
</comment>
<evidence type="ECO:0000256" key="1">
    <source>
        <dbReference type="SAM" id="MobiDB-lite"/>
    </source>
</evidence>
<dbReference type="Proteomes" id="UP001222027">
    <property type="component" value="Unassembled WGS sequence"/>
</dbReference>
<evidence type="ECO:0000313" key="3">
    <source>
        <dbReference type="Proteomes" id="UP001222027"/>
    </source>
</evidence>
<feature type="region of interest" description="Disordered" evidence="1">
    <location>
        <begin position="105"/>
        <end position="240"/>
    </location>
</feature>
<dbReference type="PANTHER" id="PTHR33095:SF127">
    <property type="entry name" value="OS05G0578100 PROTEIN"/>
    <property type="match status" value="1"/>
</dbReference>
<name>A0AAV8QU14_ENSVE</name>
<gene>
    <name evidence="2" type="ORF">OPV22_018337</name>
</gene>
<dbReference type="PANTHER" id="PTHR33095">
    <property type="entry name" value="OS07G0619500 PROTEIN"/>
    <property type="match status" value="1"/>
</dbReference>
<protein>
    <submittedName>
        <fullName evidence="2">Uncharacterized protein</fullName>
    </submittedName>
</protein>
<dbReference type="InterPro" id="IPR012442">
    <property type="entry name" value="DUF1645_plant"/>
</dbReference>